<name>A0A291DWE9_9ENTR</name>
<dbReference type="EMBL" id="CP023525">
    <property type="protein sequence ID" value="ATF92137.1"/>
    <property type="molecule type" value="Genomic_DNA"/>
</dbReference>
<keyword evidence="1" id="KW-0812">Transmembrane</keyword>
<keyword evidence="1" id="KW-0472">Membrane</keyword>
<evidence type="ECO:0000313" key="3">
    <source>
        <dbReference type="Proteomes" id="UP000217979"/>
    </source>
</evidence>
<proteinExistence type="predicted"/>
<sequence>MSGHRFWLSTTAPQRFAAFIVYEGKSSAKSQAIKNHPKVVYTTLLIIDFILFIPMVPGAGLEPAQP</sequence>
<dbReference type="RefSeq" id="WP_072279065.1">
    <property type="nucleotide sequence ID" value="NZ_CP023525.1"/>
</dbReference>
<gene>
    <name evidence="2" type="ORF">CO704_08595</name>
</gene>
<dbReference type="Proteomes" id="UP000217979">
    <property type="component" value="Chromosome"/>
</dbReference>
<accession>A0A291DWE9</accession>
<reference evidence="2 3" key="1">
    <citation type="submission" date="2017-09" db="EMBL/GenBank/DDBJ databases">
        <title>FDA dAtabase for Regulatory Grade micrObial Sequences (FDA-ARGOS): Supporting development and validation of Infectious Disease Dx tests.</title>
        <authorList>
            <person name="Minogue T."/>
            <person name="Wolcott M."/>
            <person name="Wasieloski L."/>
            <person name="Aguilar W."/>
            <person name="Moore D."/>
            <person name="Tallon L."/>
            <person name="Sadzewicz L."/>
            <person name="Ott S."/>
            <person name="Zhao X."/>
            <person name="Nagaraj S."/>
            <person name="Vavikolanu K."/>
            <person name="Aluvathingal J."/>
            <person name="Nadendla S."/>
            <person name="Sichtig H."/>
        </authorList>
    </citation>
    <scope>NUCLEOTIDE SEQUENCE [LARGE SCALE GENOMIC DNA]</scope>
    <source>
        <strain evidence="2 3">FDAARGOS_392</strain>
    </source>
</reference>
<evidence type="ECO:0000256" key="1">
    <source>
        <dbReference type="SAM" id="Phobius"/>
    </source>
</evidence>
<feature type="transmembrane region" description="Helical" evidence="1">
    <location>
        <begin position="39"/>
        <end position="60"/>
    </location>
</feature>
<evidence type="ECO:0000313" key="2">
    <source>
        <dbReference type="EMBL" id="ATF92137.1"/>
    </source>
</evidence>
<dbReference type="AlphaFoldDB" id="A0A291DWE9"/>
<keyword evidence="1" id="KW-1133">Transmembrane helix</keyword>
<organism evidence="2 3">
    <name type="scientific">Cedecea neteri</name>
    <dbReference type="NCBI Taxonomy" id="158822"/>
    <lineage>
        <taxon>Bacteria</taxon>
        <taxon>Pseudomonadati</taxon>
        <taxon>Pseudomonadota</taxon>
        <taxon>Gammaproteobacteria</taxon>
        <taxon>Enterobacterales</taxon>
        <taxon>Enterobacteriaceae</taxon>
        <taxon>Cedecea</taxon>
    </lineage>
</organism>
<protein>
    <submittedName>
        <fullName evidence="2">Uncharacterized protein</fullName>
    </submittedName>
</protein>